<reference evidence="2" key="1">
    <citation type="submission" date="2020-07" db="EMBL/GenBank/DDBJ databases">
        <title>Huge and variable diversity of episymbiotic CPR bacteria and DPANN archaea in groundwater ecosystems.</title>
        <authorList>
            <person name="He C.Y."/>
            <person name="Keren R."/>
            <person name="Whittaker M."/>
            <person name="Farag I.F."/>
            <person name="Doudna J."/>
            <person name="Cate J.H.D."/>
            <person name="Banfield J.F."/>
        </authorList>
    </citation>
    <scope>NUCLEOTIDE SEQUENCE</scope>
    <source>
        <strain evidence="2">NC_groundwater_672_Ag_B-0.1um_62_36</strain>
    </source>
</reference>
<dbReference type="GO" id="GO:0044594">
    <property type="term" value="F:17-beta-hydroxysteroid dehydrogenase (NAD+) activity"/>
    <property type="evidence" value="ECO:0007669"/>
    <property type="project" value="TreeGrafter"/>
</dbReference>
<sequence>ARAAGFPGIILQGLCTMAFVGKAVVDAYLGGDPTHLKRLAVRFARPVRPEDVLTTQGWLERESDGHLVLSLETRNQKGEKVITEGLAEVERG</sequence>
<dbReference type="InterPro" id="IPR029069">
    <property type="entry name" value="HotDog_dom_sf"/>
</dbReference>
<evidence type="ECO:0000313" key="2">
    <source>
        <dbReference type="EMBL" id="MBI2877407.1"/>
    </source>
</evidence>
<dbReference type="SUPFAM" id="SSF54637">
    <property type="entry name" value="Thioesterase/thiol ester dehydrase-isomerase"/>
    <property type="match status" value="1"/>
</dbReference>
<dbReference type="PANTHER" id="PTHR13078:SF56">
    <property type="entry name" value="PEROXISOMAL MULTIFUNCTIONAL ENZYME TYPE 2"/>
    <property type="match status" value="1"/>
</dbReference>
<dbReference type="AlphaFoldDB" id="A0A932FXI1"/>
<dbReference type="GO" id="GO:0003857">
    <property type="term" value="F:(3S)-3-hydroxyacyl-CoA dehydrogenase (NAD+) activity"/>
    <property type="evidence" value="ECO:0007669"/>
    <property type="project" value="TreeGrafter"/>
</dbReference>
<feature type="domain" description="MaoC-like" evidence="1">
    <location>
        <begin position="1"/>
        <end position="75"/>
    </location>
</feature>
<comment type="caution">
    <text evidence="2">The sequence shown here is derived from an EMBL/GenBank/DDBJ whole genome shotgun (WGS) entry which is preliminary data.</text>
</comment>
<feature type="non-terminal residue" evidence="2">
    <location>
        <position position="1"/>
    </location>
</feature>
<proteinExistence type="predicted"/>
<dbReference type="Pfam" id="PF01575">
    <property type="entry name" value="MaoC_dehydratas"/>
    <property type="match status" value="1"/>
</dbReference>
<gene>
    <name evidence="2" type="ORF">HYY20_11040</name>
</gene>
<dbReference type="Proteomes" id="UP000769766">
    <property type="component" value="Unassembled WGS sequence"/>
</dbReference>
<dbReference type="GO" id="GO:0006635">
    <property type="term" value="P:fatty acid beta-oxidation"/>
    <property type="evidence" value="ECO:0007669"/>
    <property type="project" value="TreeGrafter"/>
</dbReference>
<dbReference type="GO" id="GO:0004300">
    <property type="term" value="F:enoyl-CoA hydratase activity"/>
    <property type="evidence" value="ECO:0007669"/>
    <property type="project" value="TreeGrafter"/>
</dbReference>
<dbReference type="Gene3D" id="3.10.129.10">
    <property type="entry name" value="Hotdog Thioesterase"/>
    <property type="match status" value="1"/>
</dbReference>
<dbReference type="EMBL" id="JACPRF010000335">
    <property type="protein sequence ID" value="MBI2877407.1"/>
    <property type="molecule type" value="Genomic_DNA"/>
</dbReference>
<evidence type="ECO:0000259" key="1">
    <source>
        <dbReference type="Pfam" id="PF01575"/>
    </source>
</evidence>
<protein>
    <submittedName>
        <fullName evidence="2">Dehydratase</fullName>
    </submittedName>
</protein>
<organism evidence="2 3">
    <name type="scientific">Tectimicrobiota bacterium</name>
    <dbReference type="NCBI Taxonomy" id="2528274"/>
    <lineage>
        <taxon>Bacteria</taxon>
        <taxon>Pseudomonadati</taxon>
        <taxon>Nitrospinota/Tectimicrobiota group</taxon>
        <taxon>Candidatus Tectimicrobiota</taxon>
    </lineage>
</organism>
<accession>A0A932FXI1</accession>
<name>A0A932FXI1_UNCTE</name>
<dbReference type="PANTHER" id="PTHR13078">
    <property type="entry name" value="PEROXISOMAL MULTIFUNCTIONAL ENZYME TYPE 2-RELATED"/>
    <property type="match status" value="1"/>
</dbReference>
<dbReference type="InterPro" id="IPR002539">
    <property type="entry name" value="MaoC-like_dom"/>
</dbReference>
<evidence type="ECO:0000313" key="3">
    <source>
        <dbReference type="Proteomes" id="UP000769766"/>
    </source>
</evidence>